<gene>
    <name evidence="2" type="ORF">Cri9333_2561</name>
</gene>
<dbReference type="EMBL" id="CP003620">
    <property type="protein sequence ID" value="AFZ13424.1"/>
    <property type="molecule type" value="Genomic_DNA"/>
</dbReference>
<evidence type="ECO:0000256" key="1">
    <source>
        <dbReference type="SAM" id="SignalP"/>
    </source>
</evidence>
<dbReference type="KEGG" id="cep:Cri9333_2561"/>
<name>K9W0V1_9CYAN</name>
<protein>
    <submittedName>
        <fullName evidence="2">Uncharacterized protein</fullName>
    </submittedName>
</protein>
<dbReference type="RefSeq" id="WP_015203538.1">
    <property type="nucleotide sequence ID" value="NC_019753.1"/>
</dbReference>
<proteinExistence type="predicted"/>
<reference evidence="2 3" key="1">
    <citation type="submission" date="2012-06" db="EMBL/GenBank/DDBJ databases">
        <title>Finished chromosome of genome of Crinalium epipsammum PCC 9333.</title>
        <authorList>
            <consortium name="US DOE Joint Genome Institute"/>
            <person name="Gugger M."/>
            <person name="Coursin T."/>
            <person name="Rippka R."/>
            <person name="Tandeau De Marsac N."/>
            <person name="Huntemann M."/>
            <person name="Wei C.-L."/>
            <person name="Han J."/>
            <person name="Detter J.C."/>
            <person name="Han C."/>
            <person name="Tapia R."/>
            <person name="Davenport K."/>
            <person name="Daligault H."/>
            <person name="Erkkila T."/>
            <person name="Gu W."/>
            <person name="Munk A.C.C."/>
            <person name="Teshima H."/>
            <person name="Xu Y."/>
            <person name="Chain P."/>
            <person name="Chen A."/>
            <person name="Krypides N."/>
            <person name="Mavromatis K."/>
            <person name="Markowitz V."/>
            <person name="Szeto E."/>
            <person name="Ivanova N."/>
            <person name="Mikhailova N."/>
            <person name="Ovchinnikova G."/>
            <person name="Pagani I."/>
            <person name="Pati A."/>
            <person name="Goodwin L."/>
            <person name="Peters L."/>
            <person name="Pitluck S."/>
            <person name="Woyke T."/>
            <person name="Kerfeld C."/>
        </authorList>
    </citation>
    <scope>NUCLEOTIDE SEQUENCE [LARGE SCALE GENOMIC DNA]</scope>
    <source>
        <strain evidence="2 3">PCC 9333</strain>
    </source>
</reference>
<keyword evidence="1" id="KW-0732">Signal</keyword>
<evidence type="ECO:0000313" key="3">
    <source>
        <dbReference type="Proteomes" id="UP000010472"/>
    </source>
</evidence>
<evidence type="ECO:0000313" key="2">
    <source>
        <dbReference type="EMBL" id="AFZ13424.1"/>
    </source>
</evidence>
<feature type="signal peptide" evidence="1">
    <location>
        <begin position="1"/>
        <end position="22"/>
    </location>
</feature>
<keyword evidence="3" id="KW-1185">Reference proteome</keyword>
<feature type="chain" id="PRO_5003937095" evidence="1">
    <location>
        <begin position="23"/>
        <end position="179"/>
    </location>
</feature>
<accession>K9W0V1</accession>
<sequence length="179" mass="20047">MQKYKYCAIALFTLLSIMPFFHQPATAVTKGKRVNLTGQWIVKSPQFYSITPRLTGCHSGSLPGLSKRKFATAKLKMVHQQNGKITIQPFRSWINLQQKKREKFSISNPKVAGKIFSFTEYGGGFKEYFRGTLSKDGNTITGQVSCKHSSGKATAKGPFRLTRILPKSAKTQARIKKRG</sequence>
<dbReference type="AlphaFoldDB" id="K9W0V1"/>
<dbReference type="Proteomes" id="UP000010472">
    <property type="component" value="Chromosome"/>
</dbReference>
<dbReference type="HOGENOM" id="CLU_1608115_0_0_3"/>
<organism evidence="2 3">
    <name type="scientific">Crinalium epipsammum PCC 9333</name>
    <dbReference type="NCBI Taxonomy" id="1173022"/>
    <lineage>
        <taxon>Bacteria</taxon>
        <taxon>Bacillati</taxon>
        <taxon>Cyanobacteriota</taxon>
        <taxon>Cyanophyceae</taxon>
        <taxon>Gomontiellales</taxon>
        <taxon>Gomontiellaceae</taxon>
        <taxon>Crinalium</taxon>
    </lineage>
</organism>